<evidence type="ECO:0000313" key="3">
    <source>
        <dbReference type="EMBL" id="PAV15367.1"/>
    </source>
</evidence>
<organism evidence="3 4">
    <name type="scientific">Pyrrhoderma noxium</name>
    <dbReference type="NCBI Taxonomy" id="2282107"/>
    <lineage>
        <taxon>Eukaryota</taxon>
        <taxon>Fungi</taxon>
        <taxon>Dikarya</taxon>
        <taxon>Basidiomycota</taxon>
        <taxon>Agaricomycotina</taxon>
        <taxon>Agaricomycetes</taxon>
        <taxon>Hymenochaetales</taxon>
        <taxon>Hymenochaetaceae</taxon>
        <taxon>Pyrrhoderma</taxon>
    </lineage>
</organism>
<keyword evidence="2" id="KW-1133">Transmembrane helix</keyword>
<feature type="compositionally biased region" description="Polar residues" evidence="1">
    <location>
        <begin position="254"/>
        <end position="279"/>
    </location>
</feature>
<dbReference type="EMBL" id="NBII01000010">
    <property type="protein sequence ID" value="PAV15367.1"/>
    <property type="molecule type" value="Genomic_DNA"/>
</dbReference>
<feature type="region of interest" description="Disordered" evidence="1">
    <location>
        <begin position="254"/>
        <end position="319"/>
    </location>
</feature>
<reference evidence="3 4" key="1">
    <citation type="journal article" date="2017" name="Mol. Ecol.">
        <title>Comparative and population genomic landscape of Phellinus noxius: A hypervariable fungus causing root rot in trees.</title>
        <authorList>
            <person name="Chung C.L."/>
            <person name="Lee T.J."/>
            <person name="Akiba M."/>
            <person name="Lee H.H."/>
            <person name="Kuo T.H."/>
            <person name="Liu D."/>
            <person name="Ke H.M."/>
            <person name="Yokoi T."/>
            <person name="Roa M.B."/>
            <person name="Lu M.J."/>
            <person name="Chang Y.Y."/>
            <person name="Ann P.J."/>
            <person name="Tsai J.N."/>
            <person name="Chen C.Y."/>
            <person name="Tzean S.S."/>
            <person name="Ota Y."/>
            <person name="Hattori T."/>
            <person name="Sahashi N."/>
            <person name="Liou R.F."/>
            <person name="Kikuchi T."/>
            <person name="Tsai I.J."/>
        </authorList>
    </citation>
    <scope>NUCLEOTIDE SEQUENCE [LARGE SCALE GENOMIC DNA]</scope>
    <source>
        <strain evidence="3 4">FFPRI411160</strain>
    </source>
</reference>
<keyword evidence="4" id="KW-1185">Reference proteome</keyword>
<dbReference type="InParanoid" id="A0A286U720"/>
<feature type="transmembrane region" description="Helical" evidence="2">
    <location>
        <begin position="205"/>
        <end position="228"/>
    </location>
</feature>
<keyword evidence="2" id="KW-0472">Membrane</keyword>
<dbReference type="CDD" id="cd12087">
    <property type="entry name" value="TM_EGFR-like"/>
    <property type="match status" value="1"/>
</dbReference>
<gene>
    <name evidence="3" type="ORF">PNOK_0913000</name>
</gene>
<dbReference type="OrthoDB" id="3006363at2759"/>
<comment type="caution">
    <text evidence="3">The sequence shown here is derived from an EMBL/GenBank/DDBJ whole genome shotgun (WGS) entry which is preliminary data.</text>
</comment>
<evidence type="ECO:0000313" key="4">
    <source>
        <dbReference type="Proteomes" id="UP000217199"/>
    </source>
</evidence>
<proteinExistence type="predicted"/>
<sequence>MSSVNDNTEIFIPCNDPSILFLEEAFWSSPTSFNTTGQGQRQITSGDGEPSSSRNTTVIGSLVVYSFEGENMSLFAALVTEFKVGNRITVFGVSQPGRDEVSAMYRIDDEEPTEKSLDPNTSNFPMANLEYYSSNNLDYSQHTLFINITKTRISRAYEFESFGVINNLDESQDNNNSNIFNNNNNGYGDNVKGDTGNSQKKNTGAIVGSVLGAILSIMLLLLVAFIIYRRRQLGQNGTHPNSHVAGTSMALPCTDNSSESQDRGTTQIVRQPMATLSTKSRPRGRNRSSEVSPPSHPRIMAPYELTSMRDRSESSSETIYDPFYYPRKSVISSSL</sequence>
<dbReference type="AlphaFoldDB" id="A0A286U720"/>
<keyword evidence="2" id="KW-0812">Transmembrane</keyword>
<protein>
    <submittedName>
        <fullName evidence="3">Uncharacterized protein</fullName>
    </submittedName>
</protein>
<name>A0A286U720_9AGAM</name>
<evidence type="ECO:0000256" key="1">
    <source>
        <dbReference type="SAM" id="MobiDB-lite"/>
    </source>
</evidence>
<dbReference type="Proteomes" id="UP000217199">
    <property type="component" value="Unassembled WGS sequence"/>
</dbReference>
<feature type="region of interest" description="Disordered" evidence="1">
    <location>
        <begin position="32"/>
        <end position="54"/>
    </location>
</feature>
<accession>A0A286U720</accession>
<evidence type="ECO:0000256" key="2">
    <source>
        <dbReference type="SAM" id="Phobius"/>
    </source>
</evidence>